<organism evidence="1 2">
    <name type="scientific">Candidatus Caccousia avicola</name>
    <dbReference type="NCBI Taxonomy" id="2840721"/>
    <lineage>
        <taxon>Bacteria</taxon>
        <taxon>Bacillati</taxon>
        <taxon>Bacillota</taxon>
        <taxon>Clostridia</taxon>
        <taxon>Eubacteriales</taxon>
        <taxon>Oscillospiraceae</taxon>
        <taxon>Oscillospiraceae incertae sedis</taxon>
        <taxon>Candidatus Caccousia</taxon>
    </lineage>
</organism>
<comment type="caution">
    <text evidence="1">The sequence shown here is derived from an EMBL/GenBank/DDBJ whole genome shotgun (WGS) entry which is preliminary data.</text>
</comment>
<evidence type="ECO:0000313" key="1">
    <source>
        <dbReference type="EMBL" id="HIR47508.1"/>
    </source>
</evidence>
<accession>A0A9D1ANL5</accession>
<evidence type="ECO:0000313" key="2">
    <source>
        <dbReference type="Proteomes" id="UP000824242"/>
    </source>
</evidence>
<dbReference type="AlphaFoldDB" id="A0A9D1ANL5"/>
<reference evidence="1" key="1">
    <citation type="submission" date="2020-10" db="EMBL/GenBank/DDBJ databases">
        <authorList>
            <person name="Gilroy R."/>
        </authorList>
    </citation>
    <scope>NUCLEOTIDE SEQUENCE</scope>
    <source>
        <strain evidence="1">ChiSxjej1B13-7958</strain>
    </source>
</reference>
<reference evidence="1" key="2">
    <citation type="journal article" date="2021" name="PeerJ">
        <title>Extensive microbial diversity within the chicken gut microbiome revealed by metagenomics and culture.</title>
        <authorList>
            <person name="Gilroy R."/>
            <person name="Ravi A."/>
            <person name="Getino M."/>
            <person name="Pursley I."/>
            <person name="Horton D.L."/>
            <person name="Alikhan N.F."/>
            <person name="Baker D."/>
            <person name="Gharbi K."/>
            <person name="Hall N."/>
            <person name="Watson M."/>
            <person name="Adriaenssens E.M."/>
            <person name="Foster-Nyarko E."/>
            <person name="Jarju S."/>
            <person name="Secka A."/>
            <person name="Antonio M."/>
            <person name="Oren A."/>
            <person name="Chaudhuri R.R."/>
            <person name="La Ragione R."/>
            <person name="Hildebrand F."/>
            <person name="Pallen M.J."/>
        </authorList>
    </citation>
    <scope>NUCLEOTIDE SEQUENCE</scope>
    <source>
        <strain evidence="1">ChiSxjej1B13-7958</strain>
    </source>
</reference>
<sequence length="168" mass="20014">MALFVAPWYNFLKIILPERHRKWRGHFMRQFGVQMIDNSISSQWWKKIMEHFIRVGDTFEIRCWREETAEIREASLYGTAIDDKYEVSIKGMVTKEMLEKLLTEEPTDRSMYNKMTKYFTIHVANNLCDIWSEHYGTEMVIDIIADAEIEFFEQVMGQYPESFSMGIG</sequence>
<dbReference type="Proteomes" id="UP000824242">
    <property type="component" value="Unassembled WGS sequence"/>
</dbReference>
<dbReference type="EMBL" id="DVGZ01000080">
    <property type="protein sequence ID" value="HIR47508.1"/>
    <property type="molecule type" value="Genomic_DNA"/>
</dbReference>
<protein>
    <recommendedName>
        <fullName evidence="3">ASCH domain-containing protein</fullName>
    </recommendedName>
</protein>
<gene>
    <name evidence="1" type="ORF">IAB89_07625</name>
</gene>
<evidence type="ECO:0008006" key="3">
    <source>
        <dbReference type="Google" id="ProtNLM"/>
    </source>
</evidence>
<name>A0A9D1ANL5_9FIRM</name>
<proteinExistence type="predicted"/>